<gene>
    <name evidence="1" type="ORF">F4820DRAFT_454004</name>
</gene>
<proteinExistence type="predicted"/>
<dbReference type="Proteomes" id="UP001497700">
    <property type="component" value="Unassembled WGS sequence"/>
</dbReference>
<reference evidence="1 2" key="1">
    <citation type="journal article" date="2022" name="New Phytol.">
        <title>Ecological generalism drives hyperdiversity of secondary metabolite gene clusters in xylarialean endophytes.</title>
        <authorList>
            <person name="Franco M.E.E."/>
            <person name="Wisecaver J.H."/>
            <person name="Arnold A.E."/>
            <person name="Ju Y.M."/>
            <person name="Slot J.C."/>
            <person name="Ahrendt S."/>
            <person name="Moore L.P."/>
            <person name="Eastman K.E."/>
            <person name="Scott K."/>
            <person name="Konkel Z."/>
            <person name="Mondo S.J."/>
            <person name="Kuo A."/>
            <person name="Hayes R.D."/>
            <person name="Haridas S."/>
            <person name="Andreopoulos B."/>
            <person name="Riley R."/>
            <person name="LaButti K."/>
            <person name="Pangilinan J."/>
            <person name="Lipzen A."/>
            <person name="Amirebrahimi M."/>
            <person name="Yan J."/>
            <person name="Adam C."/>
            <person name="Keymanesh K."/>
            <person name="Ng V."/>
            <person name="Louie K."/>
            <person name="Northen T."/>
            <person name="Drula E."/>
            <person name="Henrissat B."/>
            <person name="Hsieh H.M."/>
            <person name="Youens-Clark K."/>
            <person name="Lutzoni F."/>
            <person name="Miadlikowska J."/>
            <person name="Eastwood D.C."/>
            <person name="Hamelin R.C."/>
            <person name="Grigoriev I.V."/>
            <person name="U'Ren J.M."/>
        </authorList>
    </citation>
    <scope>NUCLEOTIDE SEQUENCE [LARGE SCALE GENOMIC DNA]</scope>
    <source>
        <strain evidence="1 2">CBS 119005</strain>
    </source>
</reference>
<comment type="caution">
    <text evidence="1">The sequence shown here is derived from an EMBL/GenBank/DDBJ whole genome shotgun (WGS) entry which is preliminary data.</text>
</comment>
<accession>A0ACB9YIR9</accession>
<organism evidence="1 2">
    <name type="scientific">Hypoxylon rubiginosum</name>
    <dbReference type="NCBI Taxonomy" id="110542"/>
    <lineage>
        <taxon>Eukaryota</taxon>
        <taxon>Fungi</taxon>
        <taxon>Dikarya</taxon>
        <taxon>Ascomycota</taxon>
        <taxon>Pezizomycotina</taxon>
        <taxon>Sordariomycetes</taxon>
        <taxon>Xylariomycetidae</taxon>
        <taxon>Xylariales</taxon>
        <taxon>Hypoxylaceae</taxon>
        <taxon>Hypoxylon</taxon>
    </lineage>
</organism>
<name>A0ACB9YIR9_9PEZI</name>
<protein>
    <submittedName>
        <fullName evidence="1">Cytochrome P450</fullName>
    </submittedName>
</protein>
<evidence type="ECO:0000313" key="2">
    <source>
        <dbReference type="Proteomes" id="UP001497700"/>
    </source>
</evidence>
<keyword evidence="2" id="KW-1185">Reference proteome</keyword>
<sequence>MKCHTWAFIRNPEKLINDGFHYFGSNQPFSIVVAGRRTIILRDVQDVATVWRNTQALSIDPFVVLTLGAFGIGKPTLEKIFTDPRDLIQGQARMKSVLINSNPNNKVYMDLEREWFTSQLLAPEALRTLQKKYLAYLNESLSWTALSPTYVLSRASSPETTTVVSLRKFCQYTVSYCSTNTFFGKKLQQIAPDFLQHYQEFEKGSWKIFYRLPSFLAVDSHRAKERAVDGLAKYLSMPDQDHSELEWIFQTIVSELGYLGVGDQDIAAFVMVIIWAINNNAHKVAFWILAHLLHNQPYLLAVCDEIDAAFLGRERGSEGEPSMDILLSACPHLDAIWYETMRVYNATSVIRQATWPCTVGGKRVHVGDQLIAPFRQFHLNRDIFGHDATAFRPERFLENRTLPRTKGYAPFGGGYTYCPGRLFAQREIYLFVAMTLRRFEMGLVPRERGPRMPQVDKETPSAAAMSPDEDVLVLLQQRKHV</sequence>
<evidence type="ECO:0000313" key="1">
    <source>
        <dbReference type="EMBL" id="KAI4859299.1"/>
    </source>
</evidence>
<dbReference type="EMBL" id="MU393642">
    <property type="protein sequence ID" value="KAI4859299.1"/>
    <property type="molecule type" value="Genomic_DNA"/>
</dbReference>